<keyword evidence="4" id="KW-1185">Reference proteome</keyword>
<protein>
    <recommendedName>
        <fullName evidence="5">Vacuolar (H+)-ATPase G subunit domain-containing protein</fullName>
    </recommendedName>
</protein>
<proteinExistence type="predicted"/>
<feature type="region of interest" description="Disordered" evidence="2">
    <location>
        <begin position="201"/>
        <end position="229"/>
    </location>
</feature>
<sequence length="695" mass="72772">MAEQGKQPASGAARRPRRAESPRAYGPDTASSGSPAYAVPAKTWGLAKATAASPAGGRDARAPVAQIQRQQPSRPPLTANLPAVQLTLPPSIFSPARHQGAQAHPLLSAAGLKQQWQQCQQPQQRRPSPPLVASSSAAAAQALLIQANVALSKAYSTATSAAGSQRWQQQPGPPLQGYSYLGSQQVVPNTALATTAAPSASPAATTAASPGMATARNAPPTAQSAAARAAAASARPAELGMPNRPATFCFQQLGASLSPSASLGPPEAAASVDGIQLQQQQQLFHRALHAPPGRLVYQRSESSLTALSSCNDAQRVPSPLFAAAAAHGRAVAVGSQEMLPSDVDTLSCTEPETASPSCCGITLQPMSISQLFFGETATPSPPASSVSFSLGDASSAISQLHEAEEQAAEIVLKARDKALGLRQRAAAEAAAEGQHLQQEMEEMLEAIKEKNKSERENIKKVHAQAQAETTAILAQDKAANMEKTVNLVVDLVLKVDVECPVEAIKLFCSPGALLQFAAKASFQHIHHHPSGELMLLPEKCLTFDGGAAHSLSFGVPDGPRRRSCFGSFWAKHQSKFHSSERPALLLPLPAFEDPFDKDINLRLLSRWETQRQDAESFQPFKLPPFAASSPSSSTPSDDQQDTHPSAADAPVQQQPASDAGDIQPPPAEASAEAVAIEAGEAAAIPKTEEGQHKEA</sequence>
<dbReference type="OMA" id="IKLFCSP"/>
<feature type="region of interest" description="Disordered" evidence="2">
    <location>
        <begin position="617"/>
        <end position="695"/>
    </location>
</feature>
<feature type="compositionally biased region" description="Basic and acidic residues" evidence="2">
    <location>
        <begin position="686"/>
        <end position="695"/>
    </location>
</feature>
<dbReference type="RefSeq" id="XP_013335954.1">
    <property type="nucleotide sequence ID" value="XM_013480500.1"/>
</dbReference>
<gene>
    <name evidence="3" type="ORF">EMWEY_00056780</name>
</gene>
<feature type="region of interest" description="Disordered" evidence="2">
    <location>
        <begin position="113"/>
        <end position="133"/>
    </location>
</feature>
<reference evidence="3" key="1">
    <citation type="submission" date="2013-10" db="EMBL/GenBank/DDBJ databases">
        <title>Genomic analysis of the causative agents of coccidiosis in chickens.</title>
        <authorList>
            <person name="Reid A.J."/>
            <person name="Blake D."/>
            <person name="Billington K."/>
            <person name="Browne H."/>
            <person name="Dunn M."/>
            <person name="Hung S."/>
            <person name="Kawahara F."/>
            <person name="Miranda-Saavedra D."/>
            <person name="Mourier T."/>
            <person name="Nagra H."/>
            <person name="Otto T.D."/>
            <person name="Rawlings N."/>
            <person name="Sanchez A."/>
            <person name="Sanders M."/>
            <person name="Subramaniam C."/>
            <person name="Tay Y."/>
            <person name="Dear P."/>
            <person name="Doerig C."/>
            <person name="Gruber A."/>
            <person name="Parkinson J."/>
            <person name="Shirley M."/>
            <person name="Wan K.L."/>
            <person name="Berriman M."/>
            <person name="Tomley F."/>
            <person name="Pain A."/>
        </authorList>
    </citation>
    <scope>NUCLEOTIDE SEQUENCE [LARGE SCALE GENOMIC DNA]</scope>
    <source>
        <strain evidence="3">Weybridge</strain>
    </source>
</reference>
<dbReference type="Gene3D" id="1.20.5.2950">
    <property type="match status" value="1"/>
</dbReference>
<feature type="compositionally biased region" description="Low complexity" evidence="2">
    <location>
        <begin position="668"/>
        <end position="685"/>
    </location>
</feature>
<feature type="compositionally biased region" description="Low complexity" evidence="2">
    <location>
        <begin position="114"/>
        <end position="133"/>
    </location>
</feature>
<accession>U6M5K5</accession>
<reference evidence="3" key="2">
    <citation type="submission" date="2013-10" db="EMBL/GenBank/DDBJ databases">
        <authorList>
            <person name="Aslett M."/>
        </authorList>
    </citation>
    <scope>NUCLEOTIDE SEQUENCE [LARGE SCALE GENOMIC DNA]</scope>
    <source>
        <strain evidence="3">Weybridge</strain>
    </source>
</reference>
<evidence type="ECO:0008006" key="5">
    <source>
        <dbReference type="Google" id="ProtNLM"/>
    </source>
</evidence>
<evidence type="ECO:0000313" key="4">
    <source>
        <dbReference type="Proteomes" id="UP000030763"/>
    </source>
</evidence>
<dbReference type="EMBL" id="HG720281">
    <property type="protein sequence ID" value="CDJ59306.1"/>
    <property type="molecule type" value="Genomic_DNA"/>
</dbReference>
<evidence type="ECO:0000256" key="1">
    <source>
        <dbReference type="SAM" id="Coils"/>
    </source>
</evidence>
<name>U6M5K5_EIMMA</name>
<feature type="compositionally biased region" description="Low complexity" evidence="2">
    <location>
        <begin position="628"/>
        <end position="637"/>
    </location>
</feature>
<keyword evidence="1" id="KW-0175">Coiled coil</keyword>
<organism evidence="3 4">
    <name type="scientific">Eimeria maxima</name>
    <name type="common">Coccidian parasite</name>
    <dbReference type="NCBI Taxonomy" id="5804"/>
    <lineage>
        <taxon>Eukaryota</taxon>
        <taxon>Sar</taxon>
        <taxon>Alveolata</taxon>
        <taxon>Apicomplexa</taxon>
        <taxon>Conoidasida</taxon>
        <taxon>Coccidia</taxon>
        <taxon>Eucoccidiorida</taxon>
        <taxon>Eimeriorina</taxon>
        <taxon>Eimeriidae</taxon>
        <taxon>Eimeria</taxon>
    </lineage>
</organism>
<feature type="coiled-coil region" evidence="1">
    <location>
        <begin position="426"/>
        <end position="468"/>
    </location>
</feature>
<evidence type="ECO:0000256" key="2">
    <source>
        <dbReference type="SAM" id="MobiDB-lite"/>
    </source>
</evidence>
<dbReference type="OrthoDB" id="348990at2759"/>
<feature type="region of interest" description="Disordered" evidence="2">
    <location>
        <begin position="1"/>
        <end position="79"/>
    </location>
</feature>
<evidence type="ECO:0000313" key="3">
    <source>
        <dbReference type="EMBL" id="CDJ59306.1"/>
    </source>
</evidence>
<dbReference type="Proteomes" id="UP000030763">
    <property type="component" value="Unassembled WGS sequence"/>
</dbReference>
<dbReference type="VEuPathDB" id="ToxoDB:EMWEY_00056780"/>
<dbReference type="GeneID" id="25339664"/>
<dbReference type="AlphaFoldDB" id="U6M5K5"/>